<feature type="region of interest" description="Disordered" evidence="2">
    <location>
        <begin position="218"/>
        <end position="249"/>
    </location>
</feature>
<reference evidence="4" key="1">
    <citation type="submission" date="2021-05" db="EMBL/GenBank/DDBJ databases">
        <authorList>
            <person name="Alioto T."/>
            <person name="Alioto T."/>
            <person name="Gomez Garrido J."/>
        </authorList>
    </citation>
    <scope>NUCLEOTIDE SEQUENCE</scope>
</reference>
<protein>
    <submittedName>
        <fullName evidence="4">Suppressor APC domain-containing protein 2</fullName>
    </submittedName>
</protein>
<evidence type="ECO:0000256" key="1">
    <source>
        <dbReference type="SAM" id="Coils"/>
    </source>
</evidence>
<feature type="coiled-coil region" evidence="1">
    <location>
        <begin position="401"/>
        <end position="435"/>
    </location>
</feature>
<dbReference type="AlphaFoldDB" id="A0A8D8SDN0"/>
<name>A0A8D8SDN0_9HEMI</name>
<evidence type="ECO:0000313" key="4">
    <source>
        <dbReference type="EMBL" id="CAG6667776.1"/>
    </source>
</evidence>
<dbReference type="EMBL" id="HBUF01217269">
    <property type="protein sequence ID" value="CAG6667776.1"/>
    <property type="molecule type" value="Transcribed_RNA"/>
</dbReference>
<dbReference type="PANTHER" id="PTHR14907">
    <property type="entry name" value="FI14130P"/>
    <property type="match status" value="1"/>
</dbReference>
<evidence type="ECO:0000256" key="2">
    <source>
        <dbReference type="SAM" id="MobiDB-lite"/>
    </source>
</evidence>
<proteinExistence type="predicted"/>
<dbReference type="Pfam" id="PF25825">
    <property type="entry name" value="SAPC2_N"/>
    <property type="match status" value="1"/>
</dbReference>
<dbReference type="EMBL" id="HBUF01217266">
    <property type="protein sequence ID" value="CAG6667773.1"/>
    <property type="molecule type" value="Transcribed_RNA"/>
</dbReference>
<accession>A0A8D8SDN0</accession>
<evidence type="ECO:0000259" key="3">
    <source>
        <dbReference type="Pfam" id="PF25825"/>
    </source>
</evidence>
<dbReference type="InterPro" id="IPR026828">
    <property type="entry name" value="SAPC2_1/2"/>
</dbReference>
<dbReference type="InterPro" id="IPR057953">
    <property type="entry name" value="SAPC2_N"/>
</dbReference>
<keyword evidence="1" id="KW-0175">Coiled coil</keyword>
<dbReference type="SUPFAM" id="SSF47473">
    <property type="entry name" value="EF-hand"/>
    <property type="match status" value="1"/>
</dbReference>
<feature type="domain" description="Suppressor APC" evidence="3">
    <location>
        <begin position="13"/>
        <end position="91"/>
    </location>
</feature>
<dbReference type="InterPro" id="IPR011992">
    <property type="entry name" value="EF-hand-dom_pair"/>
</dbReference>
<organism evidence="4">
    <name type="scientific">Cacopsylla melanoneura</name>
    <dbReference type="NCBI Taxonomy" id="428564"/>
    <lineage>
        <taxon>Eukaryota</taxon>
        <taxon>Metazoa</taxon>
        <taxon>Ecdysozoa</taxon>
        <taxon>Arthropoda</taxon>
        <taxon>Hexapoda</taxon>
        <taxon>Insecta</taxon>
        <taxon>Pterygota</taxon>
        <taxon>Neoptera</taxon>
        <taxon>Paraneoptera</taxon>
        <taxon>Hemiptera</taxon>
        <taxon>Sternorrhyncha</taxon>
        <taxon>Psylloidea</taxon>
        <taxon>Psyllidae</taxon>
        <taxon>Psyllinae</taxon>
        <taxon>Cacopsylla</taxon>
    </lineage>
</organism>
<dbReference type="PANTHER" id="PTHR14907:SF2">
    <property type="entry name" value="SUPPRESSOR APC DOMAIN-CONTAINING PROTEIN 2"/>
    <property type="match status" value="1"/>
</dbReference>
<dbReference type="Pfam" id="PF11414">
    <property type="entry name" value="Suppressor_APC"/>
    <property type="match status" value="2"/>
</dbReference>
<sequence>MPPPPGHHSGSEGLPKPFVTALRTLFDIMDDKKTGLVKLSEIEARWQDDGSKGLPRDVLDHLRKVAPQNGLLSFERFCAGLKMSLLKNQMDERKNNETQPTRPPSAPILDIDKKSQSRTATAAVRPNNVLNPQRTISMPQLPGERNEQPVGQSVGVPIVNKAPLYGPPKPPRTGIGLIANNERNMDKAEIRTALQNWQMGIIMNEDEARKSIARQRSVGDGCNDQTNMMQQQQAQQQAYKKPANKRREPRRHTLQNGIDYNMLKRMKQIELERDILMQGLAAVEKAKDWYTKQIAGVQEKMKYLGRMGSHTVSLNCFNLKLPRPIIKMKYLGRMGSHTDQWSEAQQERIELQRARVLEVNRHLGMLTDSTERGGLPLHMNLAMHHPLPHLSATAAPTTHMLNRLKQQNHILSEEVNQKNDRITTLEREKAGLLREVYQNRIPQK</sequence>
<dbReference type="Gene3D" id="1.10.287.450">
    <property type="entry name" value="Helix hairpin bin"/>
    <property type="match status" value="1"/>
</dbReference>